<evidence type="ECO:0000313" key="3">
    <source>
        <dbReference type="Proteomes" id="UP000254425"/>
    </source>
</evidence>
<keyword evidence="1" id="KW-0812">Transmembrane</keyword>
<dbReference type="InterPro" id="IPR008407">
    <property type="entry name" value="Brnchd-chn_aa_trnsp_AzlD"/>
</dbReference>
<dbReference type="EMBL" id="CP031320">
    <property type="protein sequence ID" value="AXK37655.1"/>
    <property type="molecule type" value="Genomic_DNA"/>
</dbReference>
<dbReference type="AlphaFoldDB" id="A0A345Y189"/>
<accession>A0A345Y189</accession>
<keyword evidence="1" id="KW-0472">Membrane</keyword>
<dbReference type="Proteomes" id="UP000254425">
    <property type="component" value="Chromosome"/>
</dbReference>
<dbReference type="Pfam" id="PF05437">
    <property type="entry name" value="AzlD"/>
    <property type="match status" value="1"/>
</dbReference>
<evidence type="ECO:0000313" key="2">
    <source>
        <dbReference type="EMBL" id="AXK37655.1"/>
    </source>
</evidence>
<dbReference type="KEGG" id="sarm:DVA86_26075"/>
<reference evidence="2 3" key="1">
    <citation type="submission" date="2018-07" db="EMBL/GenBank/DDBJ databases">
        <title>Draft genome of the type strain Streptomyces armeniacus ATCC 15676.</title>
        <authorList>
            <person name="Labana P."/>
            <person name="Gosse J.T."/>
            <person name="Boddy C.N."/>
        </authorList>
    </citation>
    <scope>NUCLEOTIDE SEQUENCE [LARGE SCALE GENOMIC DNA]</scope>
    <source>
        <strain evidence="2 3">ATCC 15676</strain>
    </source>
</reference>
<feature type="transmembrane region" description="Helical" evidence="1">
    <location>
        <begin position="35"/>
        <end position="53"/>
    </location>
</feature>
<sequence>MWIAIAVTAAGCYLVKLLGLAVPAGALERPAVRRLAALLPVALLAALTAQQTFSDGTALVLDARAAGLAAAAVALLLRAPFLLVVGVAVLATAAVRALA</sequence>
<keyword evidence="3" id="KW-1185">Reference proteome</keyword>
<keyword evidence="1" id="KW-1133">Transmembrane helix</keyword>
<name>A0A345Y189_9ACTN</name>
<organism evidence="2 3">
    <name type="scientific">Streptomyces armeniacus</name>
    <dbReference type="NCBI Taxonomy" id="83291"/>
    <lineage>
        <taxon>Bacteria</taxon>
        <taxon>Bacillati</taxon>
        <taxon>Actinomycetota</taxon>
        <taxon>Actinomycetes</taxon>
        <taxon>Kitasatosporales</taxon>
        <taxon>Streptomycetaceae</taxon>
        <taxon>Streptomyces</taxon>
    </lineage>
</organism>
<gene>
    <name evidence="2" type="ORF">DVA86_26075</name>
</gene>
<feature type="transmembrane region" description="Helical" evidence="1">
    <location>
        <begin position="65"/>
        <end position="95"/>
    </location>
</feature>
<proteinExistence type="predicted"/>
<protein>
    <submittedName>
        <fullName evidence="2">AzlD domain-containing protein</fullName>
    </submittedName>
</protein>
<evidence type="ECO:0000256" key="1">
    <source>
        <dbReference type="SAM" id="Phobius"/>
    </source>
</evidence>